<protein>
    <submittedName>
        <fullName evidence="3">RNA-directed DNA polymerase from mobile element jockey</fullName>
    </submittedName>
</protein>
<evidence type="ECO:0000313" key="3">
    <source>
        <dbReference type="EMBL" id="CAB4032611.1"/>
    </source>
</evidence>
<dbReference type="InterPro" id="IPR036397">
    <property type="entry name" value="RNaseH_sf"/>
</dbReference>
<comment type="caution">
    <text evidence="3">The sequence shown here is derived from an EMBL/GenBank/DDBJ whole genome shotgun (WGS) entry which is preliminary data.</text>
</comment>
<keyword evidence="3" id="KW-0548">Nucleotidyltransferase</keyword>
<dbReference type="Proteomes" id="UP001152795">
    <property type="component" value="Unassembled WGS sequence"/>
</dbReference>
<dbReference type="GO" id="GO:0003676">
    <property type="term" value="F:nucleic acid binding"/>
    <property type="evidence" value="ECO:0007669"/>
    <property type="project" value="InterPro"/>
</dbReference>
<dbReference type="OrthoDB" id="5986287at2759"/>
<proteinExistence type="predicted"/>
<keyword evidence="3" id="KW-0695">RNA-directed DNA polymerase</keyword>
<dbReference type="InterPro" id="IPR040676">
    <property type="entry name" value="DUF5641"/>
</dbReference>
<dbReference type="InterPro" id="IPR012337">
    <property type="entry name" value="RNaseH-like_sf"/>
</dbReference>
<name>A0A6S7JNU7_PARCT</name>
<dbReference type="Pfam" id="PF17921">
    <property type="entry name" value="Integrase_H2C2"/>
    <property type="match status" value="1"/>
</dbReference>
<keyword evidence="3" id="KW-0808">Transferase</keyword>
<evidence type="ECO:0000259" key="2">
    <source>
        <dbReference type="Pfam" id="PF18701"/>
    </source>
</evidence>
<sequence>MLLPAKHPIIDLIVRDVHHRVKHNGIRDTLTTTRERFWILRGREVVKRILKKCVVCRKAEDDPPFTNVGLDFAGPLLVRPDKEAQSSIESLLKVYVLLFTCASTRGVHLELTPSLSVSSFLQAFRRFGSRRGLPSLLVSDNAKTYKSASKEIRNLSRAEEVWRYLSNNRITWQFIVEKAPWWGCFWPLKKVIGRASLTYEELSTLVVEIEGLINSRPLTYVFDDDETCTSPLCPSHLIYGRRITTVPNSQHYEVISTYQSLTKRARHHRNLIQQFTKQWRTEYLLGLREQSRLMAKNNKTGNISISDIVILRNDKTSRCFWKLAKVEQLLHGEDNLVRAAVVKVLGGKIDKAQLLRRSISHLIPIEVKHPLSEVKNKSEATISEPPVSLNTRPRRMAAVIGELKRAEQLKHI</sequence>
<evidence type="ECO:0000313" key="4">
    <source>
        <dbReference type="Proteomes" id="UP001152795"/>
    </source>
</evidence>
<dbReference type="SUPFAM" id="SSF53098">
    <property type="entry name" value="Ribonuclease H-like"/>
    <property type="match status" value="1"/>
</dbReference>
<dbReference type="AlphaFoldDB" id="A0A6S7JNU7"/>
<dbReference type="PANTHER" id="PTHR47331:SF1">
    <property type="entry name" value="GAG-LIKE PROTEIN"/>
    <property type="match status" value="1"/>
</dbReference>
<dbReference type="Pfam" id="PF18701">
    <property type="entry name" value="DUF5641"/>
    <property type="match status" value="1"/>
</dbReference>
<reference evidence="3" key="1">
    <citation type="submission" date="2020-04" db="EMBL/GenBank/DDBJ databases">
        <authorList>
            <person name="Alioto T."/>
            <person name="Alioto T."/>
            <person name="Gomez Garrido J."/>
        </authorList>
    </citation>
    <scope>NUCLEOTIDE SEQUENCE</scope>
    <source>
        <strain evidence="3">A484AB</strain>
    </source>
</reference>
<feature type="domain" description="Integrase zinc-binding" evidence="1">
    <location>
        <begin position="10"/>
        <end position="59"/>
    </location>
</feature>
<dbReference type="EMBL" id="CACRXK020018547">
    <property type="protein sequence ID" value="CAB4032611.1"/>
    <property type="molecule type" value="Genomic_DNA"/>
</dbReference>
<dbReference type="GO" id="GO:0003964">
    <property type="term" value="F:RNA-directed DNA polymerase activity"/>
    <property type="evidence" value="ECO:0007669"/>
    <property type="project" value="UniProtKB-KW"/>
</dbReference>
<dbReference type="Gene3D" id="3.30.420.10">
    <property type="entry name" value="Ribonuclease H-like superfamily/Ribonuclease H"/>
    <property type="match status" value="1"/>
</dbReference>
<accession>A0A6S7JNU7</accession>
<dbReference type="PANTHER" id="PTHR47331">
    <property type="entry name" value="PHD-TYPE DOMAIN-CONTAINING PROTEIN"/>
    <property type="match status" value="1"/>
</dbReference>
<organism evidence="3 4">
    <name type="scientific">Paramuricea clavata</name>
    <name type="common">Red gorgonian</name>
    <name type="synonym">Violescent sea-whip</name>
    <dbReference type="NCBI Taxonomy" id="317549"/>
    <lineage>
        <taxon>Eukaryota</taxon>
        <taxon>Metazoa</taxon>
        <taxon>Cnidaria</taxon>
        <taxon>Anthozoa</taxon>
        <taxon>Octocorallia</taxon>
        <taxon>Malacalcyonacea</taxon>
        <taxon>Plexauridae</taxon>
        <taxon>Paramuricea</taxon>
    </lineage>
</organism>
<gene>
    <name evidence="3" type="ORF">PACLA_8A049022</name>
</gene>
<keyword evidence="4" id="KW-1185">Reference proteome</keyword>
<feature type="domain" description="DUF5641" evidence="2">
    <location>
        <begin position="264"/>
        <end position="360"/>
    </location>
</feature>
<evidence type="ECO:0000259" key="1">
    <source>
        <dbReference type="Pfam" id="PF17921"/>
    </source>
</evidence>
<dbReference type="InterPro" id="IPR041588">
    <property type="entry name" value="Integrase_H2C2"/>
</dbReference>
<dbReference type="Gene3D" id="1.10.340.70">
    <property type="match status" value="1"/>
</dbReference>